<dbReference type="Proteomes" id="UP001207742">
    <property type="component" value="Unassembled WGS sequence"/>
</dbReference>
<dbReference type="PROSITE" id="PS51257">
    <property type="entry name" value="PROKAR_LIPOPROTEIN"/>
    <property type="match status" value="1"/>
</dbReference>
<dbReference type="InterPro" id="IPR025396">
    <property type="entry name" value="DUF4302"/>
</dbReference>
<reference evidence="1 2" key="1">
    <citation type="submission" date="2022-10" db="EMBL/GenBank/DDBJ databases">
        <title>Chitinophaga nivalis PC15 sp. nov., isolated from Pyeongchang county, South Korea.</title>
        <authorList>
            <person name="Trinh H.N."/>
        </authorList>
    </citation>
    <scope>NUCLEOTIDE SEQUENCE [LARGE SCALE GENOMIC DNA]</scope>
    <source>
        <strain evidence="1 2">PC14</strain>
    </source>
</reference>
<sequence length="435" mass="48152">MKKTALYILIFTALLSACRKSDNTDYPVEKSFPENTKTLEEFRQTMAGAPNGWEGTLLPQGGQQYLLFFQLDNSKGEVTLYADANANSAAVPSKSGYSISTSQVLNPTLTFAAGSRLQDILLAGNRSVDTAYSFQYIKGDTVILQGNRFGDELRLVKATAEAKTAYTAGKLAENLKGINGFLKQGGFYAIYNGQDSTQTSIDTTKKNFAFYNVSSYKLNKAASTFSYSLKGISFRKPLTVYGQAISEAFWDESNKGIYVNIGAGKVYLQPKRFPVTPLCTLLGDDYAPVISMPSPVIQGVPGWSTAFFNMWVVSHNLLLDEGVLLSKIDFDFADAVNTMTLNVYFDESPSRYVGKFYYNYTLSPEGFYTFTLKAAPAGNAAFLAPHVKNFTDWVTKNRFKVDYYYNQSAKLIQGRLVSVEQPTIFCVGYFGTFSK</sequence>
<evidence type="ECO:0000313" key="1">
    <source>
        <dbReference type="EMBL" id="MCW3482405.1"/>
    </source>
</evidence>
<organism evidence="1 2">
    <name type="scientific">Chitinophaga nivalis</name>
    <dbReference type="NCBI Taxonomy" id="2991709"/>
    <lineage>
        <taxon>Bacteria</taxon>
        <taxon>Pseudomonadati</taxon>
        <taxon>Bacteroidota</taxon>
        <taxon>Chitinophagia</taxon>
        <taxon>Chitinophagales</taxon>
        <taxon>Chitinophagaceae</taxon>
        <taxon>Chitinophaga</taxon>
    </lineage>
</organism>
<proteinExistence type="predicted"/>
<dbReference type="RefSeq" id="WP_264726769.1">
    <property type="nucleotide sequence ID" value="NZ_JAPDNR010000001.1"/>
</dbReference>
<gene>
    <name evidence="1" type="ORF">OL497_00730</name>
</gene>
<dbReference type="EMBL" id="JAPDNS010000001">
    <property type="protein sequence ID" value="MCW3482405.1"/>
    <property type="molecule type" value="Genomic_DNA"/>
</dbReference>
<keyword evidence="2" id="KW-1185">Reference proteome</keyword>
<name>A0ABT3IEM3_9BACT</name>
<dbReference type="Pfam" id="PF14135">
    <property type="entry name" value="DUF4302"/>
    <property type="match status" value="1"/>
</dbReference>
<protein>
    <submittedName>
        <fullName evidence="1">DUF4302 domain-containing protein</fullName>
    </submittedName>
</protein>
<accession>A0ABT3IEM3</accession>
<evidence type="ECO:0000313" key="2">
    <source>
        <dbReference type="Proteomes" id="UP001207742"/>
    </source>
</evidence>
<comment type="caution">
    <text evidence="1">The sequence shown here is derived from an EMBL/GenBank/DDBJ whole genome shotgun (WGS) entry which is preliminary data.</text>
</comment>